<dbReference type="AlphaFoldDB" id="A0A2T0N7M7"/>
<evidence type="ECO:0000259" key="4">
    <source>
        <dbReference type="PROSITE" id="PS01124"/>
    </source>
</evidence>
<name>A0A2T0N7M7_9ACTN</name>
<dbReference type="InterPro" id="IPR018060">
    <property type="entry name" value="HTH_AraC"/>
</dbReference>
<dbReference type="Pfam" id="PF20240">
    <property type="entry name" value="DUF6597"/>
    <property type="match status" value="1"/>
</dbReference>
<keyword evidence="3" id="KW-0804">Transcription</keyword>
<dbReference type="Pfam" id="PF12833">
    <property type="entry name" value="HTH_18"/>
    <property type="match status" value="1"/>
</dbReference>
<evidence type="ECO:0000256" key="2">
    <source>
        <dbReference type="ARBA" id="ARBA00023125"/>
    </source>
</evidence>
<evidence type="ECO:0000313" key="6">
    <source>
        <dbReference type="Proteomes" id="UP000238312"/>
    </source>
</evidence>
<feature type="domain" description="HTH araC/xylS-type" evidence="4">
    <location>
        <begin position="154"/>
        <end position="252"/>
    </location>
</feature>
<comment type="caution">
    <text evidence="5">The sequence shown here is derived from an EMBL/GenBank/DDBJ whole genome shotgun (WGS) entry which is preliminary data.</text>
</comment>
<keyword evidence="2" id="KW-0238">DNA-binding</keyword>
<dbReference type="InterPro" id="IPR050204">
    <property type="entry name" value="AraC_XylS_family_regulators"/>
</dbReference>
<dbReference type="InterPro" id="IPR009057">
    <property type="entry name" value="Homeodomain-like_sf"/>
</dbReference>
<reference evidence="5 6" key="1">
    <citation type="submission" date="2018-03" db="EMBL/GenBank/DDBJ databases">
        <title>Genomic Encyclopedia of Type Strains, Phase III (KMG-III): the genomes of soil and plant-associated and newly described type strains.</title>
        <authorList>
            <person name="Whitman W."/>
        </authorList>
    </citation>
    <scope>NUCLEOTIDE SEQUENCE [LARGE SCALE GENOMIC DNA]</scope>
    <source>
        <strain evidence="5 6">CGMCC 4.7104</strain>
    </source>
</reference>
<evidence type="ECO:0000256" key="3">
    <source>
        <dbReference type="ARBA" id="ARBA00023163"/>
    </source>
</evidence>
<dbReference type="SMART" id="SM00342">
    <property type="entry name" value="HTH_ARAC"/>
    <property type="match status" value="1"/>
</dbReference>
<gene>
    <name evidence="5" type="ORF">B0I32_103482</name>
</gene>
<dbReference type="OrthoDB" id="2559672at2"/>
<dbReference type="PANTHER" id="PTHR46796">
    <property type="entry name" value="HTH-TYPE TRANSCRIPTIONAL ACTIVATOR RHAS-RELATED"/>
    <property type="match status" value="1"/>
</dbReference>
<dbReference type="RefSeq" id="WP_106236812.1">
    <property type="nucleotide sequence ID" value="NZ_PVNG01000003.1"/>
</dbReference>
<evidence type="ECO:0000313" key="5">
    <source>
        <dbReference type="EMBL" id="PRX68520.1"/>
    </source>
</evidence>
<dbReference type="InterPro" id="IPR046532">
    <property type="entry name" value="DUF6597"/>
</dbReference>
<dbReference type="GO" id="GO:0003700">
    <property type="term" value="F:DNA-binding transcription factor activity"/>
    <property type="evidence" value="ECO:0007669"/>
    <property type="project" value="InterPro"/>
</dbReference>
<dbReference type="EMBL" id="PVNG01000003">
    <property type="protein sequence ID" value="PRX68520.1"/>
    <property type="molecule type" value="Genomic_DNA"/>
</dbReference>
<proteinExistence type="predicted"/>
<keyword evidence="1" id="KW-0805">Transcription regulation</keyword>
<dbReference type="Gene3D" id="1.10.10.60">
    <property type="entry name" value="Homeodomain-like"/>
    <property type="match status" value="1"/>
</dbReference>
<protein>
    <submittedName>
        <fullName evidence="5">AraC family transcriptional regulator</fullName>
    </submittedName>
</protein>
<dbReference type="GO" id="GO:0043565">
    <property type="term" value="F:sequence-specific DNA binding"/>
    <property type="evidence" value="ECO:0007669"/>
    <property type="project" value="InterPro"/>
</dbReference>
<evidence type="ECO:0000256" key="1">
    <source>
        <dbReference type="ARBA" id="ARBA00023015"/>
    </source>
</evidence>
<organism evidence="5 6">
    <name type="scientific">Nonomuraea fuscirosea</name>
    <dbReference type="NCBI Taxonomy" id="1291556"/>
    <lineage>
        <taxon>Bacteria</taxon>
        <taxon>Bacillati</taxon>
        <taxon>Actinomycetota</taxon>
        <taxon>Actinomycetes</taxon>
        <taxon>Streptosporangiales</taxon>
        <taxon>Streptosporangiaceae</taxon>
        <taxon>Nonomuraea</taxon>
    </lineage>
</organism>
<dbReference type="PROSITE" id="PS01124">
    <property type="entry name" value="HTH_ARAC_FAMILY_2"/>
    <property type="match status" value="1"/>
</dbReference>
<dbReference type="SUPFAM" id="SSF46689">
    <property type="entry name" value="Homeodomain-like"/>
    <property type="match status" value="1"/>
</dbReference>
<accession>A0A2T0N7M7</accession>
<keyword evidence="6" id="KW-1185">Reference proteome</keyword>
<dbReference type="Proteomes" id="UP000238312">
    <property type="component" value="Unassembled WGS sequence"/>
</dbReference>
<sequence length="260" mass="27965">MSAEVTVPESLSGLVSEVTVLVADGRGPAQPLVHLPDAGTSLIFRTTPAGRGDLLVIGPRTRASYHVGKDLPFCLRLRLRPGAARPLLGVPVSELVDRVAGLEELWDGSTAALTDALTAAGRDPRRVLARLGAALAERIERRSAGDETRGELVRAAAEALDGRTGRREPVPAIARRLAVSERHLRGLFEDGVGLPPKRFERIGRVREVLARGGRRRQGWAQVAVASGYYDQSHMAAEFRRLMGVTPVAFFAGRLPAPHTC</sequence>
<dbReference type="PANTHER" id="PTHR46796:SF15">
    <property type="entry name" value="BLL1074 PROTEIN"/>
    <property type="match status" value="1"/>
</dbReference>